<feature type="transmembrane region" description="Helical" evidence="2">
    <location>
        <begin position="233"/>
        <end position="251"/>
    </location>
</feature>
<feature type="compositionally biased region" description="Polar residues" evidence="1">
    <location>
        <begin position="340"/>
        <end position="350"/>
    </location>
</feature>
<protein>
    <submittedName>
        <fullName evidence="3">Uncharacterized protein</fullName>
    </submittedName>
</protein>
<accession>A0ABR1JXR7</accession>
<dbReference type="EMBL" id="JBANRG010000003">
    <property type="protein sequence ID" value="KAK7468628.1"/>
    <property type="molecule type" value="Genomic_DNA"/>
</dbReference>
<reference evidence="3 4" key="1">
    <citation type="submission" date="2024-01" db="EMBL/GenBank/DDBJ databases">
        <title>A draft genome for the cacao thread blight pathogen Marasmiellus scandens.</title>
        <authorList>
            <person name="Baruah I.K."/>
            <person name="Leung J."/>
            <person name="Bukari Y."/>
            <person name="Amoako-Attah I."/>
            <person name="Meinhardt L.W."/>
            <person name="Bailey B.A."/>
            <person name="Cohen S.P."/>
        </authorList>
    </citation>
    <scope>NUCLEOTIDE SEQUENCE [LARGE SCALE GENOMIC DNA]</scope>
    <source>
        <strain evidence="3 4">GH-19</strain>
    </source>
</reference>
<feature type="transmembrane region" description="Helical" evidence="2">
    <location>
        <begin position="190"/>
        <end position="212"/>
    </location>
</feature>
<evidence type="ECO:0000313" key="4">
    <source>
        <dbReference type="Proteomes" id="UP001498398"/>
    </source>
</evidence>
<proteinExistence type="predicted"/>
<sequence length="350" mass="38714">MSDKTLTPAKLSAAGRNLIQNCSAVIFETIFWGAYCILVVIALRSLGVFTPSRHKELTPARLWIVTTTIIMFLMSTVLWALDFATAIQQMQIGLVSTADTFKSRGSLFSEMMNTRYFAQTVLFTAEIILGDAVVVWRACVLWDWNKILVSVAGFLLFSAFVLLTFFVGCIGHTGWHFANHESPICDHSQLATYVVSVATGAWATAWITYMAWKFYHFGANSDLPAFKKSSRGYRILILVVESGWIYLLIWLSKSFTYLPVTGSPKFAAGIMNSIGNQIAGLYPTILITIVHQQRISWGSSEYSHNNNITSSFVRNDIGSRVVFAPGPSPKDTAAEEQGEDSANTSSITLP</sequence>
<keyword evidence="2" id="KW-0472">Membrane</keyword>
<keyword evidence="2" id="KW-0812">Transmembrane</keyword>
<dbReference type="Proteomes" id="UP001498398">
    <property type="component" value="Unassembled WGS sequence"/>
</dbReference>
<evidence type="ECO:0000256" key="2">
    <source>
        <dbReference type="SAM" id="Phobius"/>
    </source>
</evidence>
<keyword evidence="2" id="KW-1133">Transmembrane helix</keyword>
<organism evidence="3 4">
    <name type="scientific">Marasmiellus scandens</name>
    <dbReference type="NCBI Taxonomy" id="2682957"/>
    <lineage>
        <taxon>Eukaryota</taxon>
        <taxon>Fungi</taxon>
        <taxon>Dikarya</taxon>
        <taxon>Basidiomycota</taxon>
        <taxon>Agaricomycotina</taxon>
        <taxon>Agaricomycetes</taxon>
        <taxon>Agaricomycetidae</taxon>
        <taxon>Agaricales</taxon>
        <taxon>Marasmiineae</taxon>
        <taxon>Omphalotaceae</taxon>
        <taxon>Marasmiellus</taxon>
    </lineage>
</organism>
<evidence type="ECO:0000313" key="3">
    <source>
        <dbReference type="EMBL" id="KAK7468628.1"/>
    </source>
</evidence>
<feature type="transmembrane region" description="Helical" evidence="2">
    <location>
        <begin position="148"/>
        <end position="178"/>
    </location>
</feature>
<feature type="region of interest" description="Disordered" evidence="1">
    <location>
        <begin position="325"/>
        <end position="350"/>
    </location>
</feature>
<gene>
    <name evidence="3" type="ORF">VKT23_003133</name>
</gene>
<name>A0ABR1JXR7_9AGAR</name>
<feature type="transmembrane region" description="Helical" evidence="2">
    <location>
        <begin position="62"/>
        <end position="81"/>
    </location>
</feature>
<keyword evidence="4" id="KW-1185">Reference proteome</keyword>
<evidence type="ECO:0000256" key="1">
    <source>
        <dbReference type="SAM" id="MobiDB-lite"/>
    </source>
</evidence>
<feature type="transmembrane region" description="Helical" evidence="2">
    <location>
        <begin position="30"/>
        <end position="50"/>
    </location>
</feature>
<feature type="transmembrane region" description="Helical" evidence="2">
    <location>
        <begin position="116"/>
        <end position="136"/>
    </location>
</feature>
<comment type="caution">
    <text evidence="3">The sequence shown here is derived from an EMBL/GenBank/DDBJ whole genome shotgun (WGS) entry which is preliminary data.</text>
</comment>